<dbReference type="PANTHER" id="PTHR34474:SF2">
    <property type="entry name" value="SIGNAL TRANSDUCTION PROTEIN TRAP"/>
    <property type="match status" value="1"/>
</dbReference>
<comment type="caution">
    <text evidence="3">The sequence shown here is derived from an EMBL/GenBank/DDBJ whole genome shotgun (WGS) entry which is preliminary data.</text>
</comment>
<dbReference type="Proteomes" id="UP000451860">
    <property type="component" value="Unassembled WGS sequence"/>
</dbReference>
<dbReference type="InterPro" id="IPR050404">
    <property type="entry name" value="Heme-degrading_MO"/>
</dbReference>
<evidence type="ECO:0000313" key="3">
    <source>
        <dbReference type="EMBL" id="KAE8763676.1"/>
    </source>
</evidence>
<protein>
    <submittedName>
        <fullName evidence="3">Antibiotic biosynthesis monooxygenase</fullName>
    </submittedName>
</protein>
<accession>A0A7J5UMR4</accession>
<evidence type="ECO:0000256" key="1">
    <source>
        <dbReference type="SAM" id="MobiDB-lite"/>
    </source>
</evidence>
<dbReference type="InterPro" id="IPR007138">
    <property type="entry name" value="ABM_dom"/>
</dbReference>
<feature type="region of interest" description="Disordered" evidence="1">
    <location>
        <begin position="74"/>
        <end position="97"/>
    </location>
</feature>
<keyword evidence="3" id="KW-0503">Monooxygenase</keyword>
<dbReference type="PROSITE" id="PS51725">
    <property type="entry name" value="ABM"/>
    <property type="match status" value="1"/>
</dbReference>
<dbReference type="SUPFAM" id="SSF54909">
    <property type="entry name" value="Dimeric alpha+beta barrel"/>
    <property type="match status" value="1"/>
</dbReference>
<feature type="domain" description="ABM" evidence="2">
    <location>
        <begin position="3"/>
        <end position="91"/>
    </location>
</feature>
<organism evidence="3 4">
    <name type="scientific">Georgenia thermotolerans</name>
    <dbReference type="NCBI Taxonomy" id="527326"/>
    <lineage>
        <taxon>Bacteria</taxon>
        <taxon>Bacillati</taxon>
        <taxon>Actinomycetota</taxon>
        <taxon>Actinomycetes</taxon>
        <taxon>Micrococcales</taxon>
        <taxon>Bogoriellaceae</taxon>
        <taxon>Georgenia</taxon>
    </lineage>
</organism>
<evidence type="ECO:0000313" key="4">
    <source>
        <dbReference type="Proteomes" id="UP000451860"/>
    </source>
</evidence>
<reference evidence="3 4" key="1">
    <citation type="submission" date="2019-10" db="EMBL/GenBank/DDBJ databases">
        <title>Georgenia wutianyii sp. nov. and Georgenia yuyongxinii sp. nov. isolated from plateau pika (Ochotona curzoniae) in the Qinghai-Tibet plateau of China.</title>
        <authorList>
            <person name="Tian Z."/>
        </authorList>
    </citation>
    <scope>NUCLEOTIDE SEQUENCE [LARGE SCALE GENOMIC DNA]</scope>
    <source>
        <strain evidence="3 4">DSM 21501</strain>
    </source>
</reference>
<keyword evidence="3" id="KW-0560">Oxidoreductase</keyword>
<sequence>MSIVKINAITVPADSGDELARRFAHRAGAVDGVDGFEGFELLQPTDGRTTWLVVTRWRDEDAYDAWVHSESFGHGHAHGGSEHAHGGGHAHGGAEHPRPVGLAAELWSFVPAGGSSGGGASA</sequence>
<dbReference type="OrthoDB" id="5518003at2"/>
<keyword evidence="4" id="KW-1185">Reference proteome</keyword>
<dbReference type="GO" id="GO:0004497">
    <property type="term" value="F:monooxygenase activity"/>
    <property type="evidence" value="ECO:0007669"/>
    <property type="project" value="UniProtKB-KW"/>
</dbReference>
<dbReference type="InterPro" id="IPR011008">
    <property type="entry name" value="Dimeric_a/b-barrel"/>
</dbReference>
<gene>
    <name evidence="3" type="ORF">GB883_12965</name>
</gene>
<dbReference type="EMBL" id="WHJE01000061">
    <property type="protein sequence ID" value="KAE8763676.1"/>
    <property type="molecule type" value="Genomic_DNA"/>
</dbReference>
<dbReference type="Pfam" id="PF03992">
    <property type="entry name" value="ABM"/>
    <property type="match status" value="1"/>
</dbReference>
<dbReference type="RefSeq" id="WP_152202853.1">
    <property type="nucleotide sequence ID" value="NZ_VUKF01000019.1"/>
</dbReference>
<name>A0A7J5UMR4_9MICO</name>
<dbReference type="PANTHER" id="PTHR34474">
    <property type="entry name" value="SIGNAL TRANSDUCTION PROTEIN TRAP"/>
    <property type="match status" value="1"/>
</dbReference>
<dbReference type="AlphaFoldDB" id="A0A7J5UMR4"/>
<dbReference type="Gene3D" id="3.30.70.100">
    <property type="match status" value="1"/>
</dbReference>
<evidence type="ECO:0000259" key="2">
    <source>
        <dbReference type="PROSITE" id="PS51725"/>
    </source>
</evidence>
<proteinExistence type="predicted"/>